<evidence type="ECO:0000259" key="1">
    <source>
        <dbReference type="Pfam" id="PF02872"/>
    </source>
</evidence>
<evidence type="ECO:0000313" key="2">
    <source>
        <dbReference type="EMBL" id="MBU3857457.1"/>
    </source>
</evidence>
<dbReference type="PANTHER" id="PTHR11575:SF24">
    <property type="entry name" value="5'-NUCLEOTIDASE"/>
    <property type="match status" value="1"/>
</dbReference>
<protein>
    <submittedName>
        <fullName evidence="2">5'-nucleotidase C-terminal domain-containing protein</fullName>
    </submittedName>
</protein>
<sequence>MIVKNSIKIVLLGGTLLLGGCASGYVVKDIEGGRVAMTAEYDKNPDRDAEAILQPYRRVVDSIMSPVVGHSARALEAYRPESPLSNLLADIIRRGAAGISGKPADVGVMNMGGIRNSLPEGEVTYGMVYEITPFENAVCVLTLDGKTLMELFRQIAGRGGEGLSGARLVISPDGKLLSAEVGGRPVDEGKDYTVATIDYLAEGNDRMAAFREAKSKTFPPEPLLLRTVFLDYVKECERKGRFVDAPAGGRITVAKSENK</sequence>
<dbReference type="AlphaFoldDB" id="A0A948X2E0"/>
<comment type="caution">
    <text evidence="2">The sequence shown here is derived from an EMBL/GenBank/DDBJ whole genome shotgun (WGS) entry which is preliminary data.</text>
</comment>
<dbReference type="InterPro" id="IPR036907">
    <property type="entry name" value="5'-Nucleotdase_C_sf"/>
</dbReference>
<gene>
    <name evidence="2" type="ORF">H9928_13165</name>
</gene>
<dbReference type="Gene3D" id="3.90.780.10">
    <property type="entry name" value="5'-Nucleotidase, C-terminal domain"/>
    <property type="match status" value="1"/>
</dbReference>
<accession>A0A948X2E0</accession>
<dbReference type="Proteomes" id="UP000784286">
    <property type="component" value="Unassembled WGS sequence"/>
</dbReference>
<reference evidence="2" key="2">
    <citation type="submission" date="2021-04" db="EMBL/GenBank/DDBJ databases">
        <authorList>
            <person name="Gilroy R."/>
        </authorList>
    </citation>
    <scope>NUCLEOTIDE SEQUENCE</scope>
    <source>
        <strain evidence="2">8470</strain>
    </source>
</reference>
<reference evidence="2" key="1">
    <citation type="journal article" date="2021" name="PeerJ">
        <title>Extensive microbial diversity within the chicken gut microbiome revealed by metagenomics and culture.</title>
        <authorList>
            <person name="Gilroy R."/>
            <person name="Ravi A."/>
            <person name="Getino M."/>
            <person name="Pursley I."/>
            <person name="Horton D.L."/>
            <person name="Alikhan N.F."/>
            <person name="Baker D."/>
            <person name="Gharbi K."/>
            <person name="Hall N."/>
            <person name="Watson M."/>
            <person name="Adriaenssens E.M."/>
            <person name="Foster-Nyarko E."/>
            <person name="Jarju S."/>
            <person name="Secka A."/>
            <person name="Antonio M."/>
            <person name="Oren A."/>
            <person name="Chaudhuri R.R."/>
            <person name="La Ragione R."/>
            <person name="Hildebrand F."/>
            <person name="Pallen M.J."/>
        </authorList>
    </citation>
    <scope>NUCLEOTIDE SEQUENCE</scope>
    <source>
        <strain evidence="2">8470</strain>
    </source>
</reference>
<organism evidence="2 3">
    <name type="scientific">Candidatus Phocaeicola excrementipullorum</name>
    <dbReference type="NCBI Taxonomy" id="2838731"/>
    <lineage>
        <taxon>Bacteria</taxon>
        <taxon>Pseudomonadati</taxon>
        <taxon>Bacteroidota</taxon>
        <taxon>Bacteroidia</taxon>
        <taxon>Bacteroidales</taxon>
        <taxon>Bacteroidaceae</taxon>
        <taxon>Phocaeicola</taxon>
    </lineage>
</organism>
<dbReference type="InterPro" id="IPR008334">
    <property type="entry name" value="5'-Nucleotdase_C"/>
</dbReference>
<evidence type="ECO:0000313" key="3">
    <source>
        <dbReference type="Proteomes" id="UP000784286"/>
    </source>
</evidence>
<dbReference type="Pfam" id="PF02872">
    <property type="entry name" value="5_nucleotid_C"/>
    <property type="match status" value="1"/>
</dbReference>
<proteinExistence type="predicted"/>
<dbReference type="PROSITE" id="PS51257">
    <property type="entry name" value="PROKAR_LIPOPROTEIN"/>
    <property type="match status" value="1"/>
</dbReference>
<dbReference type="PRINTS" id="PR01607">
    <property type="entry name" value="APYRASEFAMLY"/>
</dbReference>
<dbReference type="GO" id="GO:0009166">
    <property type="term" value="P:nucleotide catabolic process"/>
    <property type="evidence" value="ECO:0007669"/>
    <property type="project" value="InterPro"/>
</dbReference>
<feature type="domain" description="5'-Nucleotidase C-terminal" evidence="1">
    <location>
        <begin position="68"/>
        <end position="211"/>
    </location>
</feature>
<dbReference type="SUPFAM" id="SSF55816">
    <property type="entry name" value="5'-nucleotidase (syn. UDP-sugar hydrolase), C-terminal domain"/>
    <property type="match status" value="1"/>
</dbReference>
<name>A0A948X2E0_9BACT</name>
<dbReference type="InterPro" id="IPR006179">
    <property type="entry name" value="5_nucleotidase/apyrase"/>
</dbReference>
<dbReference type="GO" id="GO:0016787">
    <property type="term" value="F:hydrolase activity"/>
    <property type="evidence" value="ECO:0007669"/>
    <property type="project" value="InterPro"/>
</dbReference>
<dbReference type="EMBL" id="JAHLFJ010000123">
    <property type="protein sequence ID" value="MBU3857457.1"/>
    <property type="molecule type" value="Genomic_DNA"/>
</dbReference>
<dbReference type="PANTHER" id="PTHR11575">
    <property type="entry name" value="5'-NUCLEOTIDASE-RELATED"/>
    <property type="match status" value="1"/>
</dbReference>